<proteinExistence type="predicted"/>
<dbReference type="AlphaFoldDB" id="A6TMZ5"/>
<feature type="transmembrane region" description="Helical" evidence="1">
    <location>
        <begin position="33"/>
        <end position="57"/>
    </location>
</feature>
<dbReference type="HOGENOM" id="CLU_2550841_0_0_9"/>
<keyword evidence="1" id="KW-0812">Transmembrane</keyword>
<dbReference type="Proteomes" id="UP000001572">
    <property type="component" value="Chromosome"/>
</dbReference>
<dbReference type="KEGG" id="amt:Amet_1363"/>
<keyword evidence="3" id="KW-1185">Reference proteome</keyword>
<evidence type="ECO:0000313" key="2">
    <source>
        <dbReference type="EMBL" id="ABR47563.1"/>
    </source>
</evidence>
<evidence type="ECO:0000313" key="3">
    <source>
        <dbReference type="Proteomes" id="UP000001572"/>
    </source>
</evidence>
<feature type="transmembrane region" description="Helical" evidence="1">
    <location>
        <begin position="63"/>
        <end position="80"/>
    </location>
</feature>
<accession>A6TMZ5</accession>
<sequence length="82" mass="8790">MLFMSEAKATNPNDILGSFFGGIGRGKSQFSPILICIVLFLLFGQGGKGCGIGNIWAKFDENLILVFVLLLILFGGGGLFKF</sequence>
<protein>
    <submittedName>
        <fullName evidence="2">Uncharacterized protein</fullName>
    </submittedName>
</protein>
<dbReference type="EMBL" id="CP000724">
    <property type="protein sequence ID" value="ABR47563.1"/>
    <property type="molecule type" value="Genomic_DNA"/>
</dbReference>
<keyword evidence="1" id="KW-1133">Transmembrane helix</keyword>
<name>A6TMZ5_ALKMQ</name>
<keyword evidence="1" id="KW-0472">Membrane</keyword>
<dbReference type="STRING" id="293826.Amet_1363"/>
<evidence type="ECO:0000256" key="1">
    <source>
        <dbReference type="SAM" id="Phobius"/>
    </source>
</evidence>
<organism evidence="2 3">
    <name type="scientific">Alkaliphilus metalliredigens (strain QYMF)</name>
    <dbReference type="NCBI Taxonomy" id="293826"/>
    <lineage>
        <taxon>Bacteria</taxon>
        <taxon>Bacillati</taxon>
        <taxon>Bacillota</taxon>
        <taxon>Clostridia</taxon>
        <taxon>Peptostreptococcales</taxon>
        <taxon>Natronincolaceae</taxon>
        <taxon>Alkaliphilus</taxon>
    </lineage>
</organism>
<reference evidence="3" key="1">
    <citation type="journal article" date="2016" name="Genome Announc.">
        <title>Complete genome sequence of Alkaliphilus metalliredigens strain QYMF, an alkaliphilic and metal-reducing bacterium isolated from borax-contaminated leachate ponds.</title>
        <authorList>
            <person name="Hwang C."/>
            <person name="Copeland A."/>
            <person name="Lucas S."/>
            <person name="Lapidus A."/>
            <person name="Barry K."/>
            <person name="Detter J.C."/>
            <person name="Glavina Del Rio T."/>
            <person name="Hammon N."/>
            <person name="Israni S."/>
            <person name="Dalin E."/>
            <person name="Tice H."/>
            <person name="Pitluck S."/>
            <person name="Chertkov O."/>
            <person name="Brettin T."/>
            <person name="Bruce D."/>
            <person name="Han C."/>
            <person name="Schmutz J."/>
            <person name="Larimer F."/>
            <person name="Land M.L."/>
            <person name="Hauser L."/>
            <person name="Kyrpides N."/>
            <person name="Mikhailova N."/>
            <person name="Ye Q."/>
            <person name="Zhou J."/>
            <person name="Richardson P."/>
            <person name="Fields M.W."/>
        </authorList>
    </citation>
    <scope>NUCLEOTIDE SEQUENCE [LARGE SCALE GENOMIC DNA]</scope>
    <source>
        <strain evidence="3">QYMF</strain>
    </source>
</reference>
<gene>
    <name evidence="2" type="ordered locus">Amet_1363</name>
</gene>